<protein>
    <submittedName>
        <fullName evidence="1">Uncharacterized protein</fullName>
    </submittedName>
</protein>
<reference evidence="1 2" key="1">
    <citation type="submission" date="2019-03" db="EMBL/GenBank/DDBJ databases">
        <title>Genomic Encyclopedia of Type Strains, Phase IV (KMG-IV): sequencing the most valuable type-strain genomes for metagenomic binning, comparative biology and taxonomic classification.</title>
        <authorList>
            <person name="Goeker M."/>
        </authorList>
    </citation>
    <scope>NUCLEOTIDE SEQUENCE [LARGE SCALE GENOMIC DNA]</scope>
    <source>
        <strain evidence="1 2">DSM 19580</strain>
    </source>
</reference>
<evidence type="ECO:0000313" key="2">
    <source>
        <dbReference type="Proteomes" id="UP000295719"/>
    </source>
</evidence>
<dbReference type="Proteomes" id="UP000295719">
    <property type="component" value="Unassembled WGS sequence"/>
</dbReference>
<organism evidence="1 2">
    <name type="scientific">Biostraticola tofi</name>
    <dbReference type="NCBI Taxonomy" id="466109"/>
    <lineage>
        <taxon>Bacteria</taxon>
        <taxon>Pseudomonadati</taxon>
        <taxon>Pseudomonadota</taxon>
        <taxon>Gammaproteobacteria</taxon>
        <taxon>Enterobacterales</taxon>
        <taxon>Bruguierivoracaceae</taxon>
        <taxon>Biostraticola</taxon>
    </lineage>
</organism>
<keyword evidence="2" id="KW-1185">Reference proteome</keyword>
<name>A0A4R3Z4K5_9GAMM</name>
<accession>A0A4R3Z4K5</accession>
<dbReference type="EMBL" id="SMCR01000002">
    <property type="protein sequence ID" value="TCV98909.1"/>
    <property type="molecule type" value="Genomic_DNA"/>
</dbReference>
<gene>
    <name evidence="1" type="ORF">EDC52_102232</name>
</gene>
<evidence type="ECO:0000313" key="1">
    <source>
        <dbReference type="EMBL" id="TCV98909.1"/>
    </source>
</evidence>
<comment type="caution">
    <text evidence="1">The sequence shown here is derived from an EMBL/GenBank/DDBJ whole genome shotgun (WGS) entry which is preliminary data.</text>
</comment>
<dbReference type="AlphaFoldDB" id="A0A4R3Z4K5"/>
<proteinExistence type="predicted"/>
<sequence length="38" mass="3917">MPKGGISESLAAPFGRVGRLTLQLSLSPGGKGITRHII</sequence>